<evidence type="ECO:0000256" key="1">
    <source>
        <dbReference type="ARBA" id="ARBA00004141"/>
    </source>
</evidence>
<evidence type="ECO:0000256" key="4">
    <source>
        <dbReference type="ARBA" id="ARBA00022989"/>
    </source>
</evidence>
<dbReference type="PANTHER" id="PTHR16172:SF2">
    <property type="entry name" value="MAJOR FACILITATOR SUPERFAMILY DOMAIN-CONTAINING PROTEIN 6"/>
    <property type="match status" value="1"/>
</dbReference>
<dbReference type="PANTHER" id="PTHR16172">
    <property type="entry name" value="MAJOR FACILITATOR SUPERFAMILY DOMAIN-CONTAINING PROTEIN 6-LIKE"/>
    <property type="match status" value="1"/>
</dbReference>
<feature type="transmembrane region" description="Helical" evidence="6">
    <location>
        <begin position="24"/>
        <end position="44"/>
    </location>
</feature>
<feature type="transmembrane region" description="Helical" evidence="6">
    <location>
        <begin position="434"/>
        <end position="455"/>
    </location>
</feature>
<keyword evidence="4 6" id="KW-1133">Transmembrane helix</keyword>
<keyword evidence="9" id="KW-1185">Reference proteome</keyword>
<evidence type="ECO:0000256" key="2">
    <source>
        <dbReference type="ARBA" id="ARBA00005241"/>
    </source>
</evidence>
<keyword evidence="5 6" id="KW-0472">Membrane</keyword>
<dbReference type="SUPFAM" id="SSF103473">
    <property type="entry name" value="MFS general substrate transporter"/>
    <property type="match status" value="2"/>
</dbReference>
<evidence type="ECO:0000259" key="7">
    <source>
        <dbReference type="Pfam" id="PF12832"/>
    </source>
</evidence>
<dbReference type="EMBL" id="CALNXK010000210">
    <property type="protein sequence ID" value="CAH3176244.1"/>
    <property type="molecule type" value="Genomic_DNA"/>
</dbReference>
<dbReference type="Pfam" id="PF12832">
    <property type="entry name" value="MFS_1_like"/>
    <property type="match status" value="1"/>
</dbReference>
<feature type="transmembrane region" description="Helical" evidence="6">
    <location>
        <begin position="398"/>
        <end position="422"/>
    </location>
</feature>
<evidence type="ECO:0000313" key="8">
    <source>
        <dbReference type="EMBL" id="CAH3176244.1"/>
    </source>
</evidence>
<dbReference type="Proteomes" id="UP001159405">
    <property type="component" value="Unassembled WGS sequence"/>
</dbReference>
<feature type="transmembrane region" description="Helical" evidence="6">
    <location>
        <begin position="299"/>
        <end position="320"/>
    </location>
</feature>
<feature type="transmembrane region" description="Helical" evidence="6">
    <location>
        <begin position="56"/>
        <end position="75"/>
    </location>
</feature>
<name>A0ABN8REA4_9CNID</name>
<comment type="caution">
    <text evidence="8">The sequence shown here is derived from an EMBL/GenBank/DDBJ whole genome shotgun (WGS) entry which is preliminary data.</text>
</comment>
<dbReference type="Gene3D" id="1.20.1250.20">
    <property type="entry name" value="MFS general substrate transporter like domains"/>
    <property type="match status" value="2"/>
</dbReference>
<keyword evidence="3 6" id="KW-0812">Transmembrane</keyword>
<accession>A0ABN8REA4</accession>
<feature type="transmembrane region" description="Helical" evidence="6">
    <location>
        <begin position="332"/>
        <end position="353"/>
    </location>
</feature>
<feature type="transmembrane region" description="Helical" evidence="6">
    <location>
        <begin position="505"/>
        <end position="529"/>
    </location>
</feature>
<dbReference type="InterPro" id="IPR051717">
    <property type="entry name" value="MFS_MFSD6"/>
</dbReference>
<evidence type="ECO:0000313" key="9">
    <source>
        <dbReference type="Proteomes" id="UP001159405"/>
    </source>
</evidence>
<evidence type="ECO:0000256" key="6">
    <source>
        <dbReference type="SAM" id="Phobius"/>
    </source>
</evidence>
<proteinExistence type="inferred from homology"/>
<comment type="similarity">
    <text evidence="2">Belongs to the major facilitator superfamily. MFSD6 family.</text>
</comment>
<reference evidence="8 9" key="1">
    <citation type="submission" date="2022-05" db="EMBL/GenBank/DDBJ databases">
        <authorList>
            <consortium name="Genoscope - CEA"/>
            <person name="William W."/>
        </authorList>
    </citation>
    <scope>NUCLEOTIDE SEQUENCE [LARGE SCALE GENOMIC DNA]</scope>
</reference>
<evidence type="ECO:0000256" key="3">
    <source>
        <dbReference type="ARBA" id="ARBA00022692"/>
    </source>
</evidence>
<gene>
    <name evidence="8" type="ORF">PLOB_00017992</name>
</gene>
<organism evidence="8 9">
    <name type="scientific">Porites lobata</name>
    <dbReference type="NCBI Taxonomy" id="104759"/>
    <lineage>
        <taxon>Eukaryota</taxon>
        <taxon>Metazoa</taxon>
        <taxon>Cnidaria</taxon>
        <taxon>Anthozoa</taxon>
        <taxon>Hexacorallia</taxon>
        <taxon>Scleractinia</taxon>
        <taxon>Fungiina</taxon>
        <taxon>Poritidae</taxon>
        <taxon>Porites</taxon>
    </lineage>
</organism>
<comment type="subcellular location">
    <subcellularLocation>
        <location evidence="1">Membrane</location>
        <topology evidence="1">Multi-pass membrane protein</topology>
    </subcellularLocation>
</comment>
<evidence type="ECO:0000256" key="5">
    <source>
        <dbReference type="ARBA" id="ARBA00023136"/>
    </source>
</evidence>
<sequence length="638" mass="71614">MGRILKGGYWRVNKEQLKRWLPTAYYYFFYGALGSLFPFLNLYYRAIGMDPWQIGILGGIRPLIALLFAPIWSYLANKYKIRKAILVWSLISWIAFTIPIALVPHLNASEQCVEEANSTRVSLNSSEDSNMFPLQRIKTYPLLNISLMNGHSSLYQGHQNKIIAHSLRENRKRSKPPFVKRGAAKTRIKHSFSSLYYEHGSLKQTIGDSFRMSNGIKLEVSTDSKAAEKRKPFDFKSPNGPYLNKRRNPYSDTIFTELLFIAFTGEIFQSATDDLNTHFDGTFLEHLGVMYQNVIDNNIYSSIGIGIAAFATGLILHFAPKITICDVGYAEYKIAFIIFSLLMAVAVLISTKFDLSYRRRRRSFEIKESLQKLISVSNVTFLYIVVIMGILRGVLFNFVYWNIADIGGSDLVVGFTVVSQYLSDTIMSLSAPILMTYLGYIGMIYIGLASYALRFLIYSWLSTPESAWVTPPVELLQGISHSTAWSAFLLYITNYTPASSFPTGIFLLQGLYLGVGGSIGGFVGGILIQTFDTNVAFRLFGLVSVLTCLVFIMIQPSGGDEILPSQANTILFLTDEDDYSSYSEDEIFDYNQHGVVYVPSKSASEGMLQTKKIVLPAHNSPLVPICLSLGKKQLKETK</sequence>
<feature type="transmembrane region" description="Helical" evidence="6">
    <location>
        <begin position="535"/>
        <end position="554"/>
    </location>
</feature>
<feature type="domain" description="Major facilitator superfamily associated" evidence="7">
    <location>
        <begin position="24"/>
        <end position="538"/>
    </location>
</feature>
<feature type="transmembrane region" description="Helical" evidence="6">
    <location>
        <begin position="373"/>
        <end position="392"/>
    </location>
</feature>
<dbReference type="InterPro" id="IPR024989">
    <property type="entry name" value="MFS_assoc_dom"/>
</dbReference>
<dbReference type="InterPro" id="IPR036259">
    <property type="entry name" value="MFS_trans_sf"/>
</dbReference>
<protein>
    <recommendedName>
        <fullName evidence="7">Major facilitator superfamily associated domain-containing protein</fullName>
    </recommendedName>
</protein>